<keyword evidence="3" id="KW-0647">Proteasome</keyword>
<evidence type="ECO:0000313" key="3">
    <source>
        <dbReference type="EMBL" id="PIK62396.1"/>
    </source>
</evidence>
<keyword evidence="4" id="KW-1185">Reference proteome</keyword>
<dbReference type="STRING" id="307972.A0A2G8LQ50"/>
<dbReference type="OrthoDB" id="10252509at2759"/>
<protein>
    <submittedName>
        <fullName evidence="3">Putative 26S proteasome non-ATPase regulatory subunit 2</fullName>
    </submittedName>
</protein>
<feature type="domain" description="RPN1 N-terminal" evidence="2">
    <location>
        <begin position="58"/>
        <end position="198"/>
    </location>
</feature>
<proteinExistence type="predicted"/>
<evidence type="ECO:0000313" key="4">
    <source>
        <dbReference type="Proteomes" id="UP000230750"/>
    </source>
</evidence>
<dbReference type="GO" id="GO:0008540">
    <property type="term" value="C:proteasome regulatory particle, base subcomplex"/>
    <property type="evidence" value="ECO:0007669"/>
    <property type="project" value="TreeGrafter"/>
</dbReference>
<dbReference type="PANTHER" id="PTHR10943">
    <property type="entry name" value="26S PROTEASOME NON-ATPASE REGULATORY SUBUNIT"/>
    <property type="match status" value="1"/>
</dbReference>
<reference evidence="3 4" key="1">
    <citation type="journal article" date="2017" name="PLoS Biol.">
        <title>The sea cucumber genome provides insights into morphological evolution and visceral regeneration.</title>
        <authorList>
            <person name="Zhang X."/>
            <person name="Sun L."/>
            <person name="Yuan J."/>
            <person name="Sun Y."/>
            <person name="Gao Y."/>
            <person name="Zhang L."/>
            <person name="Li S."/>
            <person name="Dai H."/>
            <person name="Hamel J.F."/>
            <person name="Liu C."/>
            <person name="Yu Y."/>
            <person name="Liu S."/>
            <person name="Lin W."/>
            <person name="Guo K."/>
            <person name="Jin S."/>
            <person name="Xu P."/>
            <person name="Storey K.B."/>
            <person name="Huan P."/>
            <person name="Zhang T."/>
            <person name="Zhou Y."/>
            <person name="Zhang J."/>
            <person name="Lin C."/>
            <person name="Li X."/>
            <person name="Xing L."/>
            <person name="Huo D."/>
            <person name="Sun M."/>
            <person name="Wang L."/>
            <person name="Mercier A."/>
            <person name="Li F."/>
            <person name="Yang H."/>
            <person name="Xiang J."/>
        </authorList>
    </citation>
    <scope>NUCLEOTIDE SEQUENCE [LARGE SCALE GENOMIC DNA]</scope>
    <source>
        <strain evidence="3">Shaxun</strain>
        <tissue evidence="3">Muscle</tissue>
    </source>
</reference>
<gene>
    <name evidence="3" type="ORF">BSL78_00715</name>
</gene>
<evidence type="ECO:0000259" key="2">
    <source>
        <dbReference type="Pfam" id="PF17781"/>
    </source>
</evidence>
<dbReference type="Proteomes" id="UP000230750">
    <property type="component" value="Unassembled WGS sequence"/>
</dbReference>
<keyword evidence="1" id="KW-0677">Repeat</keyword>
<dbReference type="PANTHER" id="PTHR10943:SF1">
    <property type="entry name" value="26S PROTEASOME NON-ATPASE REGULATORY SUBUNIT 2"/>
    <property type="match status" value="1"/>
</dbReference>
<name>A0A2G8LQ50_STIJA</name>
<dbReference type="GO" id="GO:0034515">
    <property type="term" value="C:proteasome storage granule"/>
    <property type="evidence" value="ECO:0007669"/>
    <property type="project" value="TreeGrafter"/>
</dbReference>
<accession>A0A2G8LQ50</accession>
<dbReference type="Pfam" id="PF17781">
    <property type="entry name" value="RPN1_RPN2_N"/>
    <property type="match status" value="1"/>
</dbReference>
<sequence length="200" mass="22866">MVYSGLMLHLYQDACVRISACGTSEEDKQLEEELTMLVERLQDTKSRMMRKTWEGKGYLLYKPALEQLRQQIRASTSSMTSVPKPLKFLRKHYDTLKEIYENMPAGENKRFCADVVSVLGMTMSDSRDCLKYRILGSKEDIAPGVMNMSGEIGRAWTDLEDPNTAPEKEQLLKLATEIIPYHMSHNAEAEACDLLMEMRS</sequence>
<dbReference type="InterPro" id="IPR040892">
    <property type="entry name" value="RPN1_N"/>
</dbReference>
<organism evidence="3 4">
    <name type="scientific">Stichopus japonicus</name>
    <name type="common">Sea cucumber</name>
    <dbReference type="NCBI Taxonomy" id="307972"/>
    <lineage>
        <taxon>Eukaryota</taxon>
        <taxon>Metazoa</taxon>
        <taxon>Echinodermata</taxon>
        <taxon>Eleutherozoa</taxon>
        <taxon>Echinozoa</taxon>
        <taxon>Holothuroidea</taxon>
        <taxon>Aspidochirotacea</taxon>
        <taxon>Aspidochirotida</taxon>
        <taxon>Stichopodidae</taxon>
        <taxon>Apostichopus</taxon>
    </lineage>
</organism>
<dbReference type="AlphaFoldDB" id="A0A2G8LQ50"/>
<dbReference type="GO" id="GO:0005634">
    <property type="term" value="C:nucleus"/>
    <property type="evidence" value="ECO:0007669"/>
    <property type="project" value="TreeGrafter"/>
</dbReference>
<comment type="caution">
    <text evidence="3">The sequence shown here is derived from an EMBL/GenBank/DDBJ whole genome shotgun (WGS) entry which is preliminary data.</text>
</comment>
<dbReference type="GO" id="GO:0043161">
    <property type="term" value="P:proteasome-mediated ubiquitin-dependent protein catabolic process"/>
    <property type="evidence" value="ECO:0007669"/>
    <property type="project" value="TreeGrafter"/>
</dbReference>
<evidence type="ECO:0000256" key="1">
    <source>
        <dbReference type="ARBA" id="ARBA00022737"/>
    </source>
</evidence>
<dbReference type="EMBL" id="MRZV01000013">
    <property type="protein sequence ID" value="PIK62396.1"/>
    <property type="molecule type" value="Genomic_DNA"/>
</dbReference>